<keyword evidence="11 18" id="KW-0503">Monooxygenase</keyword>
<name>A0A6F9DD65_9ASCI</name>
<keyword evidence="10 18" id="KW-0560">Oxidoreductase</keyword>
<comment type="catalytic activity">
    <reaction evidence="16">
        <text>trimethylamine + NADPH + O2 = trimethylamine N-oxide + NADP(+) + H2O</text>
        <dbReference type="Rhea" id="RHEA:31979"/>
        <dbReference type="ChEBI" id="CHEBI:15377"/>
        <dbReference type="ChEBI" id="CHEBI:15379"/>
        <dbReference type="ChEBI" id="CHEBI:15724"/>
        <dbReference type="ChEBI" id="CHEBI:57783"/>
        <dbReference type="ChEBI" id="CHEBI:58349"/>
        <dbReference type="ChEBI" id="CHEBI:58389"/>
        <dbReference type="EC" id="1.14.13.148"/>
    </reaction>
    <physiologicalReaction direction="left-to-right" evidence="16">
        <dbReference type="Rhea" id="RHEA:31980"/>
    </physiologicalReaction>
</comment>
<keyword evidence="4 18" id="KW-0285">Flavoprotein</keyword>
<dbReference type="InterPro" id="IPR000960">
    <property type="entry name" value="Flavin_mOase"/>
</dbReference>
<dbReference type="PRINTS" id="PR01121">
    <property type="entry name" value="FMOXYGENASE1"/>
</dbReference>
<evidence type="ECO:0000256" key="19">
    <source>
        <dbReference type="RuleBase" id="RU361177"/>
    </source>
</evidence>
<reference evidence="20" key="1">
    <citation type="submission" date="2020-04" db="EMBL/GenBank/DDBJ databases">
        <authorList>
            <person name="Neveu A P."/>
        </authorList>
    </citation>
    <scope>NUCLEOTIDE SEQUENCE</scope>
    <source>
        <tissue evidence="20">Whole embryo</tissue>
    </source>
</reference>
<evidence type="ECO:0000256" key="1">
    <source>
        <dbReference type="ARBA" id="ARBA00001974"/>
    </source>
</evidence>
<evidence type="ECO:0000256" key="3">
    <source>
        <dbReference type="ARBA" id="ARBA00009183"/>
    </source>
</evidence>
<protein>
    <recommendedName>
        <fullName evidence="19">Flavin-containing monooxygenase</fullName>
        <ecNumber evidence="19">1.-.-.-</ecNumber>
    </recommendedName>
</protein>
<organism evidence="20">
    <name type="scientific">Phallusia mammillata</name>
    <dbReference type="NCBI Taxonomy" id="59560"/>
    <lineage>
        <taxon>Eukaryota</taxon>
        <taxon>Metazoa</taxon>
        <taxon>Chordata</taxon>
        <taxon>Tunicata</taxon>
        <taxon>Ascidiacea</taxon>
        <taxon>Phlebobranchia</taxon>
        <taxon>Ascidiidae</taxon>
        <taxon>Phallusia</taxon>
    </lineage>
</organism>
<sequence>MAEKENICIIGAGPAGLATIKSCLEYGLTPVCYEKASDIGGLWNTVERKRTGFIPQIYESLVANVSKEGSCFSDFPVPKEWPPYLRQKQTLEYLRMYAEHFNLLEHVIYNTEVTSVRESATHDETGSWIVYIKTGKEEIEKEFRAVIVATGQLNEQIRPDIPGLSDKFKGEIISSGVFEANESFRDKSVVIIGCGHSGCDIAVECAELTQKIYISARHGAWLLPRMSLSKGLPVDLAGINRFKASLVKLAPTWMVQSILRSLFESRFDHTASGLTSQYPIGSLRGTVAMNDQIQIKIYSGQVKVKPGIKCFDEHSVTFEDGSKEHVDIVVVSTGYTSKFPFLPKHVIPANASDRKLHWWIFPIEAKHSDTLTFVGLIPIGNGPVNSTAELQSRYVAQVLSGERSLPSKIEMKKLWKQQRESIIRRAEGEYVYRVTILEYREELAKYMKLLPSFSWLLFTDPKLAFNVYFGPPLPYHFRLSGPHKWEKAREHSLQAIENEMAGMRSSSEDA</sequence>
<keyword evidence="9" id="KW-1133">Transmembrane helix</keyword>
<dbReference type="PIRSF" id="PIRSF000332">
    <property type="entry name" value="FMO"/>
    <property type="match status" value="1"/>
</dbReference>
<accession>A0A6F9DD65</accession>
<comment type="catalytic activity">
    <reaction evidence="14">
        <text>hypotaurine + NADH + O2 + H(+) = taurine + NAD(+) + H2O</text>
        <dbReference type="Rhea" id="RHEA:74111"/>
        <dbReference type="ChEBI" id="CHEBI:15377"/>
        <dbReference type="ChEBI" id="CHEBI:15378"/>
        <dbReference type="ChEBI" id="CHEBI:15379"/>
        <dbReference type="ChEBI" id="CHEBI:57540"/>
        <dbReference type="ChEBI" id="CHEBI:57853"/>
        <dbReference type="ChEBI" id="CHEBI:57945"/>
        <dbReference type="ChEBI" id="CHEBI:507393"/>
        <dbReference type="EC" id="1.14.13.8"/>
    </reaction>
    <physiologicalReaction direction="left-to-right" evidence="14">
        <dbReference type="Rhea" id="RHEA:74112"/>
    </physiologicalReaction>
</comment>
<evidence type="ECO:0000256" key="10">
    <source>
        <dbReference type="ARBA" id="ARBA00023002"/>
    </source>
</evidence>
<evidence type="ECO:0000256" key="5">
    <source>
        <dbReference type="ARBA" id="ARBA00022692"/>
    </source>
</evidence>
<evidence type="ECO:0000256" key="11">
    <source>
        <dbReference type="ARBA" id="ARBA00023033"/>
    </source>
</evidence>
<dbReference type="AlphaFoldDB" id="A0A6F9DD65"/>
<dbReference type="EC" id="1.-.-.-" evidence="19"/>
<evidence type="ECO:0000256" key="6">
    <source>
        <dbReference type="ARBA" id="ARBA00022824"/>
    </source>
</evidence>
<evidence type="ECO:0000256" key="12">
    <source>
        <dbReference type="ARBA" id="ARBA00023136"/>
    </source>
</evidence>
<evidence type="ECO:0000256" key="4">
    <source>
        <dbReference type="ARBA" id="ARBA00022630"/>
    </source>
</evidence>
<evidence type="ECO:0000256" key="18">
    <source>
        <dbReference type="PIRNR" id="PIRNR000332"/>
    </source>
</evidence>
<evidence type="ECO:0000256" key="16">
    <source>
        <dbReference type="ARBA" id="ARBA00048088"/>
    </source>
</evidence>
<dbReference type="GO" id="GO:0004499">
    <property type="term" value="F:N,N-dimethylaniline monooxygenase activity"/>
    <property type="evidence" value="ECO:0007669"/>
    <property type="project" value="UniProtKB-UniRule"/>
</dbReference>
<comment type="similarity">
    <text evidence="3 18 19">Belongs to the FMO family.</text>
</comment>
<evidence type="ECO:0000256" key="9">
    <source>
        <dbReference type="ARBA" id="ARBA00022989"/>
    </source>
</evidence>
<evidence type="ECO:0000256" key="17">
    <source>
        <dbReference type="ARBA" id="ARBA00049443"/>
    </source>
</evidence>
<dbReference type="PRINTS" id="PR00370">
    <property type="entry name" value="FMOXYGENASE"/>
</dbReference>
<evidence type="ECO:0000313" key="20">
    <source>
        <dbReference type="EMBL" id="CAB3246544.1"/>
    </source>
</evidence>
<keyword evidence="5" id="KW-0812">Transmembrane</keyword>
<comment type="subcellular location">
    <subcellularLocation>
        <location evidence="2">Endoplasmic reticulum membrane</location>
        <topology evidence="2">Single-pass membrane protein</topology>
    </subcellularLocation>
</comment>
<dbReference type="InterPro" id="IPR050346">
    <property type="entry name" value="FMO-like"/>
</dbReference>
<dbReference type="GO" id="GO:0005789">
    <property type="term" value="C:endoplasmic reticulum membrane"/>
    <property type="evidence" value="ECO:0007669"/>
    <property type="project" value="UniProtKB-SubCell"/>
</dbReference>
<evidence type="ECO:0000256" key="8">
    <source>
        <dbReference type="ARBA" id="ARBA00022857"/>
    </source>
</evidence>
<dbReference type="InterPro" id="IPR020946">
    <property type="entry name" value="Flavin_mOase-like"/>
</dbReference>
<comment type="catalytic activity">
    <reaction evidence="17">
        <text>N,N-dimethylaniline + NADPH + O2 + H(+) = N,N-dimethylaniline N-oxide + NADP(+) + H2O</text>
        <dbReference type="Rhea" id="RHEA:24468"/>
        <dbReference type="ChEBI" id="CHEBI:15377"/>
        <dbReference type="ChEBI" id="CHEBI:15378"/>
        <dbReference type="ChEBI" id="CHEBI:15379"/>
        <dbReference type="ChEBI" id="CHEBI:16269"/>
        <dbReference type="ChEBI" id="CHEBI:17735"/>
        <dbReference type="ChEBI" id="CHEBI:57783"/>
        <dbReference type="ChEBI" id="CHEBI:58349"/>
        <dbReference type="EC" id="1.14.13.8"/>
    </reaction>
    <physiologicalReaction direction="left-to-right" evidence="17">
        <dbReference type="Rhea" id="RHEA:24469"/>
    </physiologicalReaction>
</comment>
<evidence type="ECO:0000256" key="14">
    <source>
        <dbReference type="ARBA" id="ARBA00047338"/>
    </source>
</evidence>
<proteinExistence type="evidence at transcript level"/>
<evidence type="ECO:0000256" key="7">
    <source>
        <dbReference type="ARBA" id="ARBA00022827"/>
    </source>
</evidence>
<comment type="cofactor">
    <cofactor evidence="1 18 19">
        <name>FAD</name>
        <dbReference type="ChEBI" id="CHEBI:57692"/>
    </cofactor>
</comment>
<dbReference type="GO" id="GO:0050660">
    <property type="term" value="F:flavin adenine dinucleotide binding"/>
    <property type="evidence" value="ECO:0007669"/>
    <property type="project" value="InterPro"/>
</dbReference>
<evidence type="ECO:0000256" key="13">
    <source>
        <dbReference type="ARBA" id="ARBA00045957"/>
    </source>
</evidence>
<keyword evidence="8 18" id="KW-0521">NADP</keyword>
<comment type="function">
    <text evidence="13">Broad spectrum monooxygenase that catalyzes the oxygenation of a wide variety of nitrogen- and sulfur-containing compounds including xenobiotics. Catalyzes the S-oxygenation of hypotaurine to produce taurine, an organic osmolyte involved in cell volume regulation as well as a variety of cytoprotective and developmental processes. In vitro, catalyzes the N-oxygenation of trimethylamine (TMA) to produce trimethylamine N-oxide (TMAO) and could therefore participate to the detoxification of this compound that is generated by the action of gut microbiota from dietary precursors such as choline, choline containing compounds, betaine or L-carnitine.</text>
</comment>
<gene>
    <name evidence="20" type="primary">Fmo2</name>
</gene>
<evidence type="ECO:0000256" key="2">
    <source>
        <dbReference type="ARBA" id="ARBA00004389"/>
    </source>
</evidence>
<keyword evidence="6 18" id="KW-0256">Endoplasmic reticulum</keyword>
<evidence type="ECO:0000256" key="15">
    <source>
        <dbReference type="ARBA" id="ARBA00048041"/>
    </source>
</evidence>
<dbReference type="InterPro" id="IPR036188">
    <property type="entry name" value="FAD/NAD-bd_sf"/>
</dbReference>
<keyword evidence="12 18" id="KW-0472">Membrane</keyword>
<dbReference type="InterPro" id="IPR002253">
    <property type="entry name" value="Flavin_mOase_1"/>
</dbReference>
<dbReference type="EMBL" id="LR785227">
    <property type="protein sequence ID" value="CAB3246544.1"/>
    <property type="molecule type" value="mRNA"/>
</dbReference>
<dbReference type="GO" id="GO:0050661">
    <property type="term" value="F:NADP binding"/>
    <property type="evidence" value="ECO:0007669"/>
    <property type="project" value="InterPro"/>
</dbReference>
<dbReference type="FunFam" id="3.50.50.60:FF:000159">
    <property type="entry name" value="Dimethylaniline monooxygenase [N-oxide-forming]"/>
    <property type="match status" value="1"/>
</dbReference>
<dbReference type="GO" id="GO:0034899">
    <property type="term" value="F:trimethylamine monooxygenase activity"/>
    <property type="evidence" value="ECO:0007669"/>
    <property type="project" value="UniProtKB-EC"/>
</dbReference>
<keyword evidence="7 18" id="KW-0274">FAD</keyword>
<dbReference type="SUPFAM" id="SSF51905">
    <property type="entry name" value="FAD/NAD(P)-binding domain"/>
    <property type="match status" value="2"/>
</dbReference>
<dbReference type="PANTHER" id="PTHR23023">
    <property type="entry name" value="DIMETHYLANILINE MONOOXYGENASE"/>
    <property type="match status" value="1"/>
</dbReference>
<dbReference type="Gene3D" id="3.50.50.60">
    <property type="entry name" value="FAD/NAD(P)-binding domain"/>
    <property type="match status" value="1"/>
</dbReference>
<dbReference type="Pfam" id="PF00743">
    <property type="entry name" value="FMO-like"/>
    <property type="match status" value="1"/>
</dbReference>
<comment type="catalytic activity">
    <reaction evidence="15">
        <text>hypotaurine + NADPH + O2 + H(+) = taurine + NADP(+) + H2O</text>
        <dbReference type="Rhea" id="RHEA:69819"/>
        <dbReference type="ChEBI" id="CHEBI:15377"/>
        <dbReference type="ChEBI" id="CHEBI:15378"/>
        <dbReference type="ChEBI" id="CHEBI:15379"/>
        <dbReference type="ChEBI" id="CHEBI:57783"/>
        <dbReference type="ChEBI" id="CHEBI:57853"/>
        <dbReference type="ChEBI" id="CHEBI:58349"/>
        <dbReference type="ChEBI" id="CHEBI:507393"/>
        <dbReference type="EC" id="1.14.13.8"/>
    </reaction>
    <physiologicalReaction direction="left-to-right" evidence="15">
        <dbReference type="Rhea" id="RHEA:69820"/>
    </physiologicalReaction>
</comment>